<dbReference type="PRINTS" id="PR00368">
    <property type="entry name" value="FADPNR"/>
</dbReference>
<protein>
    <recommendedName>
        <fullName evidence="5">FAD/NAD(P)-binding domain-containing protein</fullName>
    </recommendedName>
</protein>
<organism evidence="3 4">
    <name type="scientific">Penicillium salamii</name>
    <dbReference type="NCBI Taxonomy" id="1612424"/>
    <lineage>
        <taxon>Eukaryota</taxon>
        <taxon>Fungi</taxon>
        <taxon>Dikarya</taxon>
        <taxon>Ascomycota</taxon>
        <taxon>Pezizomycotina</taxon>
        <taxon>Eurotiomycetes</taxon>
        <taxon>Eurotiomycetidae</taxon>
        <taxon>Eurotiales</taxon>
        <taxon>Aspergillaceae</taxon>
        <taxon>Penicillium</taxon>
    </lineage>
</organism>
<dbReference type="GO" id="GO:0005737">
    <property type="term" value="C:cytoplasm"/>
    <property type="evidence" value="ECO:0007669"/>
    <property type="project" value="TreeGrafter"/>
</dbReference>
<accession>A0A9W4IAK7</accession>
<dbReference type="AlphaFoldDB" id="A0A9W4IAK7"/>
<dbReference type="Proteomes" id="UP001152646">
    <property type="component" value="Unassembled WGS sequence"/>
</dbReference>
<comment type="caution">
    <text evidence="3">The sequence shown here is derived from an EMBL/GenBank/DDBJ whole genome shotgun (WGS) entry which is preliminary data.</text>
</comment>
<dbReference type="Gene3D" id="3.50.50.60">
    <property type="entry name" value="FAD/NAD(P)-binding domain"/>
    <property type="match status" value="2"/>
</dbReference>
<dbReference type="Gene3D" id="3.40.50.1820">
    <property type="entry name" value="alpha/beta hydrolase"/>
    <property type="match status" value="1"/>
</dbReference>
<dbReference type="PRINTS" id="PR00411">
    <property type="entry name" value="PNDRDTASEI"/>
</dbReference>
<gene>
    <name evidence="3" type="ORF">PSALAMII_LOCUS791</name>
</gene>
<dbReference type="GO" id="GO:0004174">
    <property type="term" value="F:electron-transferring-flavoprotein dehydrogenase activity"/>
    <property type="evidence" value="ECO:0007669"/>
    <property type="project" value="TreeGrafter"/>
</dbReference>
<evidence type="ECO:0000259" key="1">
    <source>
        <dbReference type="Pfam" id="PF03959"/>
    </source>
</evidence>
<dbReference type="SUPFAM" id="SSF51905">
    <property type="entry name" value="FAD/NAD(P)-binding domain"/>
    <property type="match status" value="1"/>
</dbReference>
<feature type="domain" description="Serine hydrolase" evidence="1">
    <location>
        <begin position="391"/>
        <end position="658"/>
    </location>
</feature>
<feature type="domain" description="FAD/NAD(P)-binding" evidence="2">
    <location>
        <begin position="8"/>
        <end position="304"/>
    </location>
</feature>
<sequence>MADTTPRKIVVVGGGVAGISLAHYLLRHTLPALTERLGQPYHLTLVSPSSHFYWKVAAPRALVEPSQNNAEPFVAIADGFKDYPASQFTFSQAEAIQVNEKARTLHAKSPGTNENTPVKYDCLVIATGTSSHSPLFSLKGPHTQTKHELEHIQDRLRDAQSILVAGGGPTGVETAGELGAMSSRWPGAKKSVTILSGNERLLPNASPGTSATAESKLGQLGVAVNHGVRVNSAIQREQGEKSWDLTLSDQSTRVVDVYIDATGSAPNTAFLPSAWLDARGYVKTDQSSLRVEDAAGIYALGSVTSFTNGSFFDAVEPVRPLADSIRDDELAINPDASRRGQTWWETFFGRRTREYRQKVSLTQFVAVGRDGGVGELGGWRVPSALVYKAKARTLMLEKMGPIMHVNANRQASFRLKLQSLSADTTFEFIDGPFESEPAPDVAPFYSPPYYSFWQGKSVPAIREAHRQLQEKLDRDGPYNGVLCFSQGCSLIASYLLYHERMHPDTPPPFRLAVFICGGVPLPILEDLGLPISSQASQWDEETSRLLMSKNTDHSWLARNTGAGHGPGPGIDRWAPAPGALPVIHAAQRQHYINKSDVFGLDLTCKPDDMRIRIPTVHICGSRDPRFPAAVQLHALCDEAPLWDHGGGHDIPRGRETSQRIAELMVKGMSRGEEWVHPVVGGLV</sequence>
<dbReference type="GO" id="GO:0072330">
    <property type="term" value="P:monocarboxylic acid biosynthetic process"/>
    <property type="evidence" value="ECO:0007669"/>
    <property type="project" value="UniProtKB-ARBA"/>
</dbReference>
<dbReference type="EMBL" id="CAJVPA010000033">
    <property type="protein sequence ID" value="CAG8252091.1"/>
    <property type="molecule type" value="Genomic_DNA"/>
</dbReference>
<evidence type="ECO:0000313" key="4">
    <source>
        <dbReference type="Proteomes" id="UP001152646"/>
    </source>
</evidence>
<proteinExistence type="predicted"/>
<dbReference type="InterPro" id="IPR029058">
    <property type="entry name" value="AB_hydrolase_fold"/>
</dbReference>
<evidence type="ECO:0000259" key="2">
    <source>
        <dbReference type="Pfam" id="PF07992"/>
    </source>
</evidence>
<reference evidence="3" key="1">
    <citation type="submission" date="2021-07" db="EMBL/GenBank/DDBJ databases">
        <authorList>
            <person name="Branca A.L. A."/>
        </authorList>
    </citation>
    <scope>NUCLEOTIDE SEQUENCE</scope>
</reference>
<dbReference type="InterPro" id="IPR036188">
    <property type="entry name" value="FAD/NAD-bd_sf"/>
</dbReference>
<name>A0A9W4IAK7_9EURO</name>
<dbReference type="PANTHER" id="PTHR43735:SF25">
    <property type="entry name" value="NAD(P)H DEHYDROGENASE 3"/>
    <property type="match status" value="1"/>
</dbReference>
<dbReference type="OrthoDB" id="202203at2759"/>
<dbReference type="Pfam" id="PF07992">
    <property type="entry name" value="Pyr_redox_2"/>
    <property type="match status" value="1"/>
</dbReference>
<dbReference type="PANTHER" id="PTHR43735">
    <property type="entry name" value="APOPTOSIS-INDUCING FACTOR 1"/>
    <property type="match status" value="1"/>
</dbReference>
<dbReference type="Pfam" id="PF03959">
    <property type="entry name" value="FSH1"/>
    <property type="match status" value="1"/>
</dbReference>
<evidence type="ECO:0008006" key="5">
    <source>
        <dbReference type="Google" id="ProtNLM"/>
    </source>
</evidence>
<dbReference type="InterPro" id="IPR005645">
    <property type="entry name" value="FSH-like_dom"/>
</dbReference>
<dbReference type="InterPro" id="IPR023753">
    <property type="entry name" value="FAD/NAD-binding_dom"/>
</dbReference>
<dbReference type="GO" id="GO:0017000">
    <property type="term" value="P:antibiotic biosynthetic process"/>
    <property type="evidence" value="ECO:0007669"/>
    <property type="project" value="UniProtKB-ARBA"/>
</dbReference>
<evidence type="ECO:0000313" key="3">
    <source>
        <dbReference type="EMBL" id="CAG8252091.1"/>
    </source>
</evidence>
<dbReference type="SUPFAM" id="SSF53474">
    <property type="entry name" value="alpha/beta-Hydrolases"/>
    <property type="match status" value="1"/>
</dbReference>
<dbReference type="GO" id="GO:0050660">
    <property type="term" value="F:flavin adenine dinucleotide binding"/>
    <property type="evidence" value="ECO:0007669"/>
    <property type="project" value="TreeGrafter"/>
</dbReference>